<proteinExistence type="predicted"/>
<reference evidence="1 2" key="1">
    <citation type="submission" date="2017-09" db="EMBL/GenBank/DDBJ databases">
        <authorList>
            <person name="Ehlers B."/>
            <person name="Leendertz F.H."/>
        </authorList>
    </citation>
    <scope>NUCLEOTIDE SEQUENCE [LARGE SCALE GENOMIC DNA]</scope>
    <source>
        <strain evidence="1 2">DSM 45537</strain>
    </source>
</reference>
<accession>A0A285LJ31</accession>
<evidence type="ECO:0008006" key="3">
    <source>
        <dbReference type="Google" id="ProtNLM"/>
    </source>
</evidence>
<sequence>MSEPISFADIEIALANHLTTELAARNVLVPVVIAVPSTRPKRFVRLVRVGGSTSNLVTDRPRIVAECWDSIGAGAADLARIVRALIRATAPGYIGPVWVNKVIDLGIAFIPDPDTNTPRYLVSAELHVRGEELT</sequence>
<evidence type="ECO:0000313" key="2">
    <source>
        <dbReference type="Proteomes" id="UP000219565"/>
    </source>
</evidence>
<dbReference type="OrthoDB" id="4554443at2"/>
<dbReference type="RefSeq" id="WP_097245829.1">
    <property type="nucleotide sequence ID" value="NZ_OBEG01000003.1"/>
</dbReference>
<dbReference type="EMBL" id="OBEG01000003">
    <property type="protein sequence ID" value="SNY84037.1"/>
    <property type="molecule type" value="Genomic_DNA"/>
</dbReference>
<gene>
    <name evidence="1" type="ORF">SAMN04244553_3590</name>
</gene>
<dbReference type="Proteomes" id="UP000219565">
    <property type="component" value="Unassembled WGS sequence"/>
</dbReference>
<protein>
    <recommendedName>
        <fullName evidence="3">Tail terminator</fullName>
    </recommendedName>
</protein>
<keyword evidence="2" id="KW-1185">Reference proteome</keyword>
<organism evidence="1 2">
    <name type="scientific">Nocardia amikacinitolerans</name>
    <dbReference type="NCBI Taxonomy" id="756689"/>
    <lineage>
        <taxon>Bacteria</taxon>
        <taxon>Bacillati</taxon>
        <taxon>Actinomycetota</taxon>
        <taxon>Actinomycetes</taxon>
        <taxon>Mycobacteriales</taxon>
        <taxon>Nocardiaceae</taxon>
        <taxon>Nocardia</taxon>
    </lineage>
</organism>
<name>A0A285LJ31_9NOCA</name>
<evidence type="ECO:0000313" key="1">
    <source>
        <dbReference type="EMBL" id="SNY84037.1"/>
    </source>
</evidence>
<dbReference type="AlphaFoldDB" id="A0A285LJ31"/>